<dbReference type="Pfam" id="PF02879">
    <property type="entry name" value="PGM_PMM_II"/>
    <property type="match status" value="1"/>
</dbReference>
<evidence type="ECO:0000256" key="1">
    <source>
        <dbReference type="ARBA" id="ARBA00001946"/>
    </source>
</evidence>
<dbReference type="InterPro" id="IPR005845">
    <property type="entry name" value="A-D-PHexomutase_a/b/a-II"/>
</dbReference>
<keyword evidence="3" id="KW-0597">Phosphoprotein</keyword>
<keyword evidence="5 7" id="KW-0460">Magnesium</keyword>
<dbReference type="InterPro" id="IPR005846">
    <property type="entry name" value="A-D-PHexomutase_a/b/a-III"/>
</dbReference>
<evidence type="ECO:0000256" key="5">
    <source>
        <dbReference type="ARBA" id="ARBA00022842"/>
    </source>
</evidence>
<evidence type="ECO:0000259" key="10">
    <source>
        <dbReference type="Pfam" id="PF02880"/>
    </source>
</evidence>
<dbReference type="InterPro" id="IPR016055">
    <property type="entry name" value="A-D-PHexomutase_a/b/a-I/II/III"/>
</dbReference>
<reference evidence="11" key="2">
    <citation type="journal article" date="2021" name="PeerJ">
        <title>Extensive microbial diversity within the chicken gut microbiome revealed by metagenomics and culture.</title>
        <authorList>
            <person name="Gilroy R."/>
            <person name="Ravi A."/>
            <person name="Getino M."/>
            <person name="Pursley I."/>
            <person name="Horton D.L."/>
            <person name="Alikhan N.F."/>
            <person name="Baker D."/>
            <person name="Gharbi K."/>
            <person name="Hall N."/>
            <person name="Watson M."/>
            <person name="Adriaenssens E.M."/>
            <person name="Foster-Nyarko E."/>
            <person name="Jarju S."/>
            <person name="Secka A."/>
            <person name="Antonio M."/>
            <person name="Oren A."/>
            <person name="Chaudhuri R.R."/>
            <person name="La Ragione R."/>
            <person name="Hildebrand F."/>
            <person name="Pallen M.J."/>
        </authorList>
    </citation>
    <scope>NUCLEOTIDE SEQUENCE</scope>
    <source>
        <strain evidence="11">18911</strain>
    </source>
</reference>
<organism evidence="11 12">
    <name type="scientific">Candidatus Stercoripulliclostridium merdigallinarum</name>
    <dbReference type="NCBI Taxonomy" id="2840951"/>
    <lineage>
        <taxon>Bacteria</taxon>
        <taxon>Bacillati</taxon>
        <taxon>Bacillota</taxon>
        <taxon>Clostridia</taxon>
        <taxon>Eubacteriales</taxon>
        <taxon>Candidatus Stercoripulliclostridium</taxon>
    </lineage>
</organism>
<evidence type="ECO:0000256" key="3">
    <source>
        <dbReference type="ARBA" id="ARBA00022553"/>
    </source>
</evidence>
<dbReference type="InterPro" id="IPR016066">
    <property type="entry name" value="A-D-PHexomutase_CS"/>
</dbReference>
<feature type="domain" description="Alpha-D-phosphohexomutase alpha/beta/alpha" evidence="10">
    <location>
        <begin position="321"/>
        <end position="446"/>
    </location>
</feature>
<dbReference type="InterPro" id="IPR005844">
    <property type="entry name" value="A-D-PHexomutase_a/b/a-I"/>
</dbReference>
<gene>
    <name evidence="11" type="ORF">IAB05_00930</name>
</gene>
<dbReference type="GO" id="GO:0006166">
    <property type="term" value="P:purine ribonucleoside salvage"/>
    <property type="evidence" value="ECO:0007669"/>
    <property type="project" value="TreeGrafter"/>
</dbReference>
<name>A0A9D1MGM3_9FIRM</name>
<keyword evidence="4 7" id="KW-0479">Metal-binding</keyword>
<dbReference type="PROSITE" id="PS00710">
    <property type="entry name" value="PGM_PMM"/>
    <property type="match status" value="1"/>
</dbReference>
<protein>
    <submittedName>
        <fullName evidence="11">Phospho-sugar mutase</fullName>
    </submittedName>
</protein>
<evidence type="ECO:0000313" key="11">
    <source>
        <dbReference type="EMBL" id="HIU59934.1"/>
    </source>
</evidence>
<dbReference type="PANTHER" id="PTHR45745:SF1">
    <property type="entry name" value="PHOSPHOGLUCOMUTASE 2B-RELATED"/>
    <property type="match status" value="1"/>
</dbReference>
<keyword evidence="6" id="KW-0413">Isomerase</keyword>
<evidence type="ECO:0000256" key="7">
    <source>
        <dbReference type="RuleBase" id="RU004326"/>
    </source>
</evidence>
<dbReference type="GO" id="GO:0005975">
    <property type="term" value="P:carbohydrate metabolic process"/>
    <property type="evidence" value="ECO:0007669"/>
    <property type="project" value="InterPro"/>
</dbReference>
<feature type="domain" description="Alpha-D-phosphohexomutase alpha/beta/alpha" evidence="9">
    <location>
        <begin position="212"/>
        <end position="308"/>
    </location>
</feature>
<evidence type="ECO:0000259" key="8">
    <source>
        <dbReference type="Pfam" id="PF02878"/>
    </source>
</evidence>
<proteinExistence type="inferred from homology"/>
<evidence type="ECO:0000259" key="9">
    <source>
        <dbReference type="Pfam" id="PF02879"/>
    </source>
</evidence>
<evidence type="ECO:0000256" key="6">
    <source>
        <dbReference type="ARBA" id="ARBA00023235"/>
    </source>
</evidence>
<dbReference type="SUPFAM" id="SSF55957">
    <property type="entry name" value="Phosphoglucomutase, C-terminal domain"/>
    <property type="match status" value="1"/>
</dbReference>
<dbReference type="InterPro" id="IPR036900">
    <property type="entry name" value="A-D-PHexomutase_C_sf"/>
</dbReference>
<dbReference type="CDD" id="cd05799">
    <property type="entry name" value="PGM2"/>
    <property type="match status" value="1"/>
</dbReference>
<dbReference type="SUPFAM" id="SSF53738">
    <property type="entry name" value="Phosphoglucomutase, first 3 domains"/>
    <property type="match status" value="3"/>
</dbReference>
<evidence type="ECO:0000256" key="2">
    <source>
        <dbReference type="ARBA" id="ARBA00010231"/>
    </source>
</evidence>
<dbReference type="GO" id="GO:0000287">
    <property type="term" value="F:magnesium ion binding"/>
    <property type="evidence" value="ECO:0007669"/>
    <property type="project" value="InterPro"/>
</dbReference>
<dbReference type="GO" id="GO:0008973">
    <property type="term" value="F:phosphopentomutase activity"/>
    <property type="evidence" value="ECO:0007669"/>
    <property type="project" value="TreeGrafter"/>
</dbReference>
<comment type="caution">
    <text evidence="11">The sequence shown here is derived from an EMBL/GenBank/DDBJ whole genome shotgun (WGS) entry which is preliminary data.</text>
</comment>
<dbReference type="Pfam" id="PF02880">
    <property type="entry name" value="PGM_PMM_III"/>
    <property type="match status" value="1"/>
</dbReference>
<dbReference type="Proteomes" id="UP000824094">
    <property type="component" value="Unassembled WGS sequence"/>
</dbReference>
<dbReference type="Pfam" id="PF02878">
    <property type="entry name" value="PGM_PMM_I"/>
    <property type="match status" value="1"/>
</dbReference>
<accession>A0A9D1MGM3</accession>
<sequence>MFVLEKWIEGVTDAERAELTSIIDKPDQIKERFGTELEFGTAGMRGILRLGTAGMNAYTVKRATKGLADYLEASAKDPKVVIAYDTRRCSREFAAAAAGVLGAKGINVYLFEDVRPVPICSFAVRYIGANAGIMITASHNPKEYNGYKVYGADGAQMSPEDTAAVVSYIKQNDYFGIPCTEVPADFKEGDKYGTIEVIGSAVDEQYFRELDKILLSKDIVAERGKDIKLVYTPVHGSGYMPVTTMFTRLGIQANVVAEQIAPDPDFSTVKVPNPENKETLRMGIELGKQIGADVVLGTDPDSDRLGVALRLDNGEFVSLSGNQIGILLMDYIIMRRKELGILPANAAVVKTIVTSTLADRLAEANGVTVFNVLTGFKFIGEKIKEWEASGEYTYIFGFEESYGSLAGTYARDKDAVAAAVMFAEMMLYLESRGLSVYKRLKAIYSEYGYYVESNSSVQYSGAEAMKEMSAVMAKLRTENVAELAGIPVIAVKDYLNGTVKSAAGIGETGLPKSDVMYYELPDKQFVVFRPSGTEPKLKLYVSVFAKGEATATEKAEKVAAAAKELLK</sequence>
<dbReference type="AlphaFoldDB" id="A0A9D1MGM3"/>
<dbReference type="Gene3D" id="3.40.120.10">
    <property type="entry name" value="Alpha-D-Glucose-1,6-Bisphosphate, subunit A, domain 3"/>
    <property type="match status" value="3"/>
</dbReference>
<dbReference type="Gene3D" id="3.30.310.50">
    <property type="entry name" value="Alpha-D-phosphohexomutase, C-terminal domain"/>
    <property type="match status" value="1"/>
</dbReference>
<reference evidence="11" key="1">
    <citation type="submission" date="2020-10" db="EMBL/GenBank/DDBJ databases">
        <authorList>
            <person name="Gilroy R."/>
        </authorList>
    </citation>
    <scope>NUCLEOTIDE SEQUENCE</scope>
    <source>
        <strain evidence="11">18911</strain>
    </source>
</reference>
<feature type="domain" description="Alpha-D-phosphohexomutase alpha/beta/alpha" evidence="8">
    <location>
        <begin position="38"/>
        <end position="173"/>
    </location>
</feature>
<evidence type="ECO:0000256" key="4">
    <source>
        <dbReference type="ARBA" id="ARBA00022723"/>
    </source>
</evidence>
<evidence type="ECO:0000313" key="12">
    <source>
        <dbReference type="Proteomes" id="UP000824094"/>
    </source>
</evidence>
<comment type="similarity">
    <text evidence="2 7">Belongs to the phosphohexose mutase family.</text>
</comment>
<dbReference type="PANTHER" id="PTHR45745">
    <property type="entry name" value="PHOSPHOMANNOMUTASE 45A"/>
    <property type="match status" value="1"/>
</dbReference>
<comment type="cofactor">
    <cofactor evidence="1">
        <name>Mg(2+)</name>
        <dbReference type="ChEBI" id="CHEBI:18420"/>
    </cofactor>
</comment>
<dbReference type="EMBL" id="DVNF01000034">
    <property type="protein sequence ID" value="HIU59934.1"/>
    <property type="molecule type" value="Genomic_DNA"/>
</dbReference>